<accession>A0A397UQC6</accession>
<dbReference type="Proteomes" id="UP000266673">
    <property type="component" value="Unassembled WGS sequence"/>
</dbReference>
<dbReference type="OrthoDB" id="2467541at2759"/>
<feature type="coiled-coil region" evidence="1">
    <location>
        <begin position="23"/>
        <end position="99"/>
    </location>
</feature>
<organism evidence="2 3">
    <name type="scientific">Gigaspora rosea</name>
    <dbReference type="NCBI Taxonomy" id="44941"/>
    <lineage>
        <taxon>Eukaryota</taxon>
        <taxon>Fungi</taxon>
        <taxon>Fungi incertae sedis</taxon>
        <taxon>Mucoromycota</taxon>
        <taxon>Glomeromycotina</taxon>
        <taxon>Glomeromycetes</taxon>
        <taxon>Diversisporales</taxon>
        <taxon>Gigasporaceae</taxon>
        <taxon>Gigaspora</taxon>
    </lineage>
</organism>
<evidence type="ECO:0000313" key="3">
    <source>
        <dbReference type="Proteomes" id="UP000266673"/>
    </source>
</evidence>
<gene>
    <name evidence="2" type="ORF">C2G38_2042616</name>
</gene>
<dbReference type="Pfam" id="PF04508">
    <property type="entry name" value="Pox_A_type_inc"/>
    <property type="match status" value="1"/>
</dbReference>
<proteinExistence type="predicted"/>
<reference evidence="2 3" key="1">
    <citation type="submission" date="2018-06" db="EMBL/GenBank/DDBJ databases">
        <title>Comparative genomics reveals the genomic features of Rhizophagus irregularis, R. cerebriforme, R. diaphanum and Gigaspora rosea, and their symbiotic lifestyle signature.</title>
        <authorList>
            <person name="Morin E."/>
            <person name="San Clemente H."/>
            <person name="Chen E.C.H."/>
            <person name="De La Providencia I."/>
            <person name="Hainaut M."/>
            <person name="Kuo A."/>
            <person name="Kohler A."/>
            <person name="Murat C."/>
            <person name="Tang N."/>
            <person name="Roy S."/>
            <person name="Loubradou J."/>
            <person name="Henrissat B."/>
            <person name="Grigoriev I.V."/>
            <person name="Corradi N."/>
            <person name="Roux C."/>
            <person name="Martin F.M."/>
        </authorList>
    </citation>
    <scope>NUCLEOTIDE SEQUENCE [LARGE SCALE GENOMIC DNA]</scope>
    <source>
        <strain evidence="2 3">DAOM 194757</strain>
    </source>
</reference>
<name>A0A397UQC6_9GLOM</name>
<evidence type="ECO:0000313" key="2">
    <source>
        <dbReference type="EMBL" id="RIB11518.1"/>
    </source>
</evidence>
<dbReference type="GO" id="GO:0016032">
    <property type="term" value="P:viral process"/>
    <property type="evidence" value="ECO:0007669"/>
    <property type="project" value="InterPro"/>
</dbReference>
<keyword evidence="3" id="KW-1185">Reference proteome</keyword>
<keyword evidence="1" id="KW-0175">Coiled coil</keyword>
<dbReference type="AlphaFoldDB" id="A0A397UQC6"/>
<dbReference type="InterPro" id="IPR007596">
    <property type="entry name" value="Pox_A_type_inc"/>
</dbReference>
<protein>
    <submittedName>
        <fullName evidence="2">Uncharacterized protein</fullName>
    </submittedName>
</protein>
<dbReference type="Gene3D" id="1.20.5.4090">
    <property type="match status" value="1"/>
</dbReference>
<sequence>MVHNYRTTRSQKRNSSNVLFGVIDTLQGENRRLLREVRRLKRRISELEEELEERRIRAVEWVTENWQQEERYSRLITERNRLRVRIDDLENRLTEARAGRNN</sequence>
<comment type="caution">
    <text evidence="2">The sequence shown here is derived from an EMBL/GenBank/DDBJ whole genome shotgun (WGS) entry which is preliminary data.</text>
</comment>
<dbReference type="EMBL" id="QKWP01001125">
    <property type="protein sequence ID" value="RIB11518.1"/>
    <property type="molecule type" value="Genomic_DNA"/>
</dbReference>
<evidence type="ECO:0000256" key="1">
    <source>
        <dbReference type="SAM" id="Coils"/>
    </source>
</evidence>